<dbReference type="EMBL" id="JH795874">
    <property type="protein sequence ID" value="EJT98236.1"/>
    <property type="molecule type" value="Genomic_DNA"/>
</dbReference>
<dbReference type="Proteomes" id="UP000030653">
    <property type="component" value="Unassembled WGS sequence"/>
</dbReference>
<evidence type="ECO:0000313" key="2">
    <source>
        <dbReference type="Proteomes" id="UP000030653"/>
    </source>
</evidence>
<evidence type="ECO:0008006" key="3">
    <source>
        <dbReference type="Google" id="ProtNLM"/>
    </source>
</evidence>
<name>M5FXL2_DACPD</name>
<evidence type="ECO:0000313" key="1">
    <source>
        <dbReference type="EMBL" id="EJT98236.1"/>
    </source>
</evidence>
<reference evidence="1 2" key="1">
    <citation type="journal article" date="2012" name="Science">
        <title>The Paleozoic origin of enzymatic lignin decomposition reconstructed from 31 fungal genomes.</title>
        <authorList>
            <person name="Floudas D."/>
            <person name="Binder M."/>
            <person name="Riley R."/>
            <person name="Barry K."/>
            <person name="Blanchette R.A."/>
            <person name="Henrissat B."/>
            <person name="Martinez A.T."/>
            <person name="Otillar R."/>
            <person name="Spatafora J.W."/>
            <person name="Yadav J.S."/>
            <person name="Aerts A."/>
            <person name="Benoit I."/>
            <person name="Boyd A."/>
            <person name="Carlson A."/>
            <person name="Copeland A."/>
            <person name="Coutinho P.M."/>
            <person name="de Vries R.P."/>
            <person name="Ferreira P."/>
            <person name="Findley K."/>
            <person name="Foster B."/>
            <person name="Gaskell J."/>
            <person name="Glotzer D."/>
            <person name="Gorecki P."/>
            <person name="Heitman J."/>
            <person name="Hesse C."/>
            <person name="Hori C."/>
            <person name="Igarashi K."/>
            <person name="Jurgens J.A."/>
            <person name="Kallen N."/>
            <person name="Kersten P."/>
            <person name="Kohler A."/>
            <person name="Kuees U."/>
            <person name="Kumar T.K.A."/>
            <person name="Kuo A."/>
            <person name="LaButti K."/>
            <person name="Larrondo L.F."/>
            <person name="Lindquist E."/>
            <person name="Ling A."/>
            <person name="Lombard V."/>
            <person name="Lucas S."/>
            <person name="Lundell T."/>
            <person name="Martin R."/>
            <person name="McLaughlin D.J."/>
            <person name="Morgenstern I."/>
            <person name="Morin E."/>
            <person name="Murat C."/>
            <person name="Nagy L.G."/>
            <person name="Nolan M."/>
            <person name="Ohm R.A."/>
            <person name="Patyshakuliyeva A."/>
            <person name="Rokas A."/>
            <person name="Ruiz-Duenas F.J."/>
            <person name="Sabat G."/>
            <person name="Salamov A."/>
            <person name="Samejima M."/>
            <person name="Schmutz J."/>
            <person name="Slot J.C."/>
            <person name="St John F."/>
            <person name="Stenlid J."/>
            <person name="Sun H."/>
            <person name="Sun S."/>
            <person name="Syed K."/>
            <person name="Tsang A."/>
            <person name="Wiebenga A."/>
            <person name="Young D."/>
            <person name="Pisabarro A."/>
            <person name="Eastwood D.C."/>
            <person name="Martin F."/>
            <person name="Cullen D."/>
            <person name="Grigoriev I.V."/>
            <person name="Hibbett D.S."/>
        </authorList>
    </citation>
    <scope>NUCLEOTIDE SEQUENCE [LARGE SCALE GENOMIC DNA]</scope>
    <source>
        <strain evidence="1 2">DJM-731 SS1</strain>
    </source>
</reference>
<dbReference type="InterPro" id="IPR032675">
    <property type="entry name" value="LRR_dom_sf"/>
</dbReference>
<dbReference type="AlphaFoldDB" id="M5FXL2"/>
<gene>
    <name evidence="1" type="ORF">DACRYDRAFT_111206</name>
</gene>
<dbReference type="OMA" id="ENSSCAC"/>
<organism evidence="1 2">
    <name type="scientific">Dacryopinax primogenitus (strain DJM 731)</name>
    <name type="common">Brown rot fungus</name>
    <dbReference type="NCBI Taxonomy" id="1858805"/>
    <lineage>
        <taxon>Eukaryota</taxon>
        <taxon>Fungi</taxon>
        <taxon>Dikarya</taxon>
        <taxon>Basidiomycota</taxon>
        <taxon>Agaricomycotina</taxon>
        <taxon>Dacrymycetes</taxon>
        <taxon>Dacrymycetales</taxon>
        <taxon>Dacrymycetaceae</taxon>
        <taxon>Dacryopinax</taxon>
    </lineage>
</organism>
<keyword evidence="2" id="KW-1185">Reference proteome</keyword>
<dbReference type="GeneID" id="63684254"/>
<dbReference type="OrthoDB" id="3543113at2759"/>
<dbReference type="HOGENOM" id="CLU_490029_0_0_1"/>
<dbReference type="Gene3D" id="3.80.10.10">
    <property type="entry name" value="Ribonuclease Inhibitor"/>
    <property type="match status" value="1"/>
</dbReference>
<dbReference type="RefSeq" id="XP_040625134.1">
    <property type="nucleotide sequence ID" value="XM_040769192.1"/>
</dbReference>
<protein>
    <recommendedName>
        <fullName evidence="3">F-box domain-containing protein</fullName>
    </recommendedName>
</protein>
<proteinExistence type="predicted"/>
<sequence length="556" mass="63075">MHELFSNRDVLSSILIHLSDESLASYTVVSKCFHEAALAVVWRDATPSRIWQLFPEDMIGIGVDNTLELVRPINHTTRDRIYRRTKHSRIFTYHQESNGSLDCLLAVLLFRPSLSLFPSLFEVNFEVRSANSFHAICLVMPESLRAVRLTFFLDDLVPELTVPTPLMQLLGALCGIIYDCLHYVSPVFALLDRFLTSFLEECTTMKELKLRDIPYTAPLFKSIGSLPSLPKLEWKPQVASESLLSLRGPIALSDFEGCCPSPFFSLRSWSLNLNLDAVIDVYPDKGFIGAFITLTRLSCIQSIVLSMVGTKEYVHTVVEAIANNCPKLEFIALSAYPPLETRQHVHVPSSVTIDDIKDPQTWDRFTFACYRPLLKCDKLQILHLSVFEHYSFVFTDKDLSEMRAWRWLRVLRVTEENSSCACEPAQVTNMGLIALLLACPALQEVAIEMNLDPLVHPNLLRIWNKVLAKSQHCCLRIGNAYIRNPEQVAVLLRTIAPNVENIGFGPLRLPDAQTFQSGTDEEINMRIAGTEAELERIKNARNLNRLLEKTRFAKHN</sequence>
<dbReference type="STRING" id="1858805.M5FXL2"/>
<accession>M5FXL2</accession>